<proteinExistence type="predicted"/>
<organism evidence="2 3">
    <name type="scientific">Mycolicibacterium fluoranthenivorans</name>
    <dbReference type="NCBI Taxonomy" id="258505"/>
    <lineage>
        <taxon>Bacteria</taxon>
        <taxon>Bacillati</taxon>
        <taxon>Actinomycetota</taxon>
        <taxon>Actinomycetes</taxon>
        <taxon>Mycobacteriales</taxon>
        <taxon>Mycobacteriaceae</taxon>
        <taxon>Mycolicibacterium</taxon>
    </lineage>
</organism>
<dbReference type="Proteomes" id="UP000515498">
    <property type="component" value="Chromosome"/>
</dbReference>
<protein>
    <submittedName>
        <fullName evidence="2">DUF732 domain-containing protein</fullName>
    </submittedName>
</protein>
<evidence type="ECO:0000313" key="2">
    <source>
        <dbReference type="EMBL" id="QNJ96284.1"/>
    </source>
</evidence>
<gene>
    <name evidence="2" type="ORF">HZU40_23110</name>
</gene>
<feature type="domain" description="DUF732" evidence="1">
    <location>
        <begin position="41"/>
        <end position="110"/>
    </location>
</feature>
<dbReference type="EMBL" id="CP059894">
    <property type="protein sequence ID" value="QNJ96284.1"/>
    <property type="molecule type" value="Genomic_DNA"/>
</dbReference>
<name>A0A7G8PPL8_9MYCO</name>
<accession>A0A7G8PPL8</accession>
<dbReference type="Pfam" id="PF05305">
    <property type="entry name" value="DUF732"/>
    <property type="match status" value="1"/>
</dbReference>
<dbReference type="AlphaFoldDB" id="A0A7G8PPL8"/>
<dbReference type="InterPro" id="IPR007969">
    <property type="entry name" value="DUF732"/>
</dbReference>
<dbReference type="RefSeq" id="WP_090364349.1">
    <property type="nucleotide sequence ID" value="NZ_CP059894.1"/>
</dbReference>
<evidence type="ECO:0000313" key="3">
    <source>
        <dbReference type="Proteomes" id="UP000515498"/>
    </source>
</evidence>
<reference evidence="2 3" key="1">
    <citation type="submission" date="2020-07" db="EMBL/GenBank/DDBJ databases">
        <title>Draft genome sequence of four isobutane-metabolizing strains capable of cometabolically degrading diverse ether contaminants.</title>
        <authorList>
            <person name="Chen W."/>
            <person name="Faulkner N."/>
            <person name="Smith C."/>
            <person name="Hyman M."/>
        </authorList>
    </citation>
    <scope>NUCLEOTIDE SEQUENCE [LARGE SCALE GENOMIC DNA]</scope>
    <source>
        <strain evidence="2 3">2A</strain>
    </source>
</reference>
<sequence length="128" mass="13405">MARCRALHRRTSARLAVTLAGAALGGAAVWGSPVVAHADAVAYLVNVTVRPGYGFPDAQAALAYGNGVCDQLRSGTGYPSIMAGVKRDLGTSDEYQASYLITQAANELCPAAIWQLRHSAAGYHLESE</sequence>
<dbReference type="KEGG" id="mflu:HZU40_23110"/>
<evidence type="ECO:0000259" key="1">
    <source>
        <dbReference type="Pfam" id="PF05305"/>
    </source>
</evidence>